<feature type="region of interest" description="Disordered" evidence="1">
    <location>
        <begin position="51"/>
        <end position="74"/>
    </location>
</feature>
<evidence type="ECO:0000256" key="1">
    <source>
        <dbReference type="SAM" id="MobiDB-lite"/>
    </source>
</evidence>
<name>A0AAV5E9N3_ELECO</name>
<organism evidence="2 3">
    <name type="scientific">Eleusine coracana subsp. coracana</name>
    <dbReference type="NCBI Taxonomy" id="191504"/>
    <lineage>
        <taxon>Eukaryota</taxon>
        <taxon>Viridiplantae</taxon>
        <taxon>Streptophyta</taxon>
        <taxon>Embryophyta</taxon>
        <taxon>Tracheophyta</taxon>
        <taxon>Spermatophyta</taxon>
        <taxon>Magnoliopsida</taxon>
        <taxon>Liliopsida</taxon>
        <taxon>Poales</taxon>
        <taxon>Poaceae</taxon>
        <taxon>PACMAD clade</taxon>
        <taxon>Chloridoideae</taxon>
        <taxon>Cynodonteae</taxon>
        <taxon>Eleusininae</taxon>
        <taxon>Eleusine</taxon>
    </lineage>
</organism>
<gene>
    <name evidence="2" type="primary">gb06175</name>
    <name evidence="2" type="ORF">PR202_gb06175</name>
</gene>
<accession>A0AAV5E9N3</accession>
<comment type="caution">
    <text evidence="2">The sequence shown here is derived from an EMBL/GenBank/DDBJ whole genome shotgun (WGS) entry which is preliminary data.</text>
</comment>
<protein>
    <submittedName>
        <fullName evidence="2">Uncharacterized protein</fullName>
    </submittedName>
</protein>
<sequence>MSIGTCGREHNASSSAVIALGDFSEGELPPKQSCGLPHVSDVQDETLPCNCQGQDESQPRATGQAVASSARMRHDRYLPMPCRTSWSPRSLL</sequence>
<reference evidence="2" key="2">
    <citation type="submission" date="2021-12" db="EMBL/GenBank/DDBJ databases">
        <title>Resequencing data analysis of finger millet.</title>
        <authorList>
            <person name="Hatakeyama M."/>
            <person name="Aluri S."/>
            <person name="Balachadran M.T."/>
            <person name="Sivarajan S.R."/>
            <person name="Poveda L."/>
            <person name="Shimizu-Inatsugi R."/>
            <person name="Schlapbach R."/>
            <person name="Sreeman S.M."/>
            <person name="Shimizu K.K."/>
        </authorList>
    </citation>
    <scope>NUCLEOTIDE SEQUENCE</scope>
</reference>
<dbReference type="AlphaFoldDB" id="A0AAV5E9N3"/>
<reference evidence="2" key="1">
    <citation type="journal article" date="2018" name="DNA Res.">
        <title>Multiple hybrid de novo genome assembly of finger millet, an orphan allotetraploid crop.</title>
        <authorList>
            <person name="Hatakeyama M."/>
            <person name="Aluri S."/>
            <person name="Balachadran M.T."/>
            <person name="Sivarajan S.R."/>
            <person name="Patrignani A."/>
            <person name="Gruter S."/>
            <person name="Poveda L."/>
            <person name="Shimizu-Inatsugi R."/>
            <person name="Baeten J."/>
            <person name="Francoijs K.J."/>
            <person name="Nataraja K.N."/>
            <person name="Reddy Y.A.N."/>
            <person name="Phadnis S."/>
            <person name="Ravikumar R.L."/>
            <person name="Schlapbach R."/>
            <person name="Sreeman S.M."/>
            <person name="Shimizu K.K."/>
        </authorList>
    </citation>
    <scope>NUCLEOTIDE SEQUENCE</scope>
</reference>
<evidence type="ECO:0000313" key="2">
    <source>
        <dbReference type="EMBL" id="GJN18955.1"/>
    </source>
</evidence>
<dbReference type="EMBL" id="BQKI01000074">
    <property type="protein sequence ID" value="GJN18955.1"/>
    <property type="molecule type" value="Genomic_DNA"/>
</dbReference>
<keyword evidence="3" id="KW-1185">Reference proteome</keyword>
<evidence type="ECO:0000313" key="3">
    <source>
        <dbReference type="Proteomes" id="UP001054889"/>
    </source>
</evidence>
<feature type="compositionally biased region" description="Polar residues" evidence="1">
    <location>
        <begin position="51"/>
        <end position="67"/>
    </location>
</feature>
<dbReference type="Proteomes" id="UP001054889">
    <property type="component" value="Unassembled WGS sequence"/>
</dbReference>
<proteinExistence type="predicted"/>